<comment type="caution">
    <text evidence="1">The sequence shown here is derived from an EMBL/GenBank/DDBJ whole genome shotgun (WGS) entry which is preliminary data.</text>
</comment>
<keyword evidence="2" id="KW-1185">Reference proteome</keyword>
<evidence type="ECO:0008006" key="3">
    <source>
        <dbReference type="Google" id="ProtNLM"/>
    </source>
</evidence>
<evidence type="ECO:0000313" key="1">
    <source>
        <dbReference type="EMBL" id="TXG36697.1"/>
    </source>
</evidence>
<dbReference type="Proteomes" id="UP000321080">
    <property type="component" value="Unassembled WGS sequence"/>
</dbReference>
<proteinExistence type="predicted"/>
<dbReference type="PROSITE" id="PS51257">
    <property type="entry name" value="PROKAR_LIPOPROTEIN"/>
    <property type="match status" value="1"/>
</dbReference>
<reference evidence="1 2" key="1">
    <citation type="submission" date="2019-08" db="EMBL/GenBank/DDBJ databases">
        <title>Seonamhaeicola sediminis sp. nov., isolated from marine sediment.</title>
        <authorList>
            <person name="Cao W.R."/>
        </authorList>
    </citation>
    <scope>NUCLEOTIDE SEQUENCE [LARGE SCALE GENOMIC DNA]</scope>
    <source>
        <strain evidence="1 2">1505</strain>
    </source>
</reference>
<organism evidence="1 2">
    <name type="scientific">Seonamhaeicola maritimus</name>
    <dbReference type="NCBI Taxonomy" id="2591822"/>
    <lineage>
        <taxon>Bacteria</taxon>
        <taxon>Pseudomonadati</taxon>
        <taxon>Bacteroidota</taxon>
        <taxon>Flavobacteriia</taxon>
        <taxon>Flavobacteriales</taxon>
        <taxon>Flavobacteriaceae</taxon>
    </lineage>
</organism>
<dbReference type="AlphaFoldDB" id="A0A5C7GGD8"/>
<name>A0A5C7GGD8_9FLAO</name>
<sequence length="183" mass="20937">MIQKLLLTLTILTFLSCGNESDKMIYKTKGGEFASEQGNFIADFPTKPGYSAIDNQIGLDKFQLHLFRSSLGPNKIFSIEYNDYPEHMIKSMTDEQIYSQGVTNFSNKMAEAFKLEFQEPIEQHGLSGHYFVLNLKQNAIEKGIKGHIQGKLFRNGNRVYTITYIGQDDKNVDVFMNSFRLIK</sequence>
<protein>
    <recommendedName>
        <fullName evidence="3">Lipoprotein</fullName>
    </recommendedName>
</protein>
<evidence type="ECO:0000313" key="2">
    <source>
        <dbReference type="Proteomes" id="UP000321080"/>
    </source>
</evidence>
<gene>
    <name evidence="1" type="ORF">FUA22_08940</name>
</gene>
<dbReference type="EMBL" id="VRKQ01000010">
    <property type="protein sequence ID" value="TXG36697.1"/>
    <property type="molecule type" value="Genomic_DNA"/>
</dbReference>
<dbReference type="OrthoDB" id="1425948at2"/>
<accession>A0A5C7GGD8</accession>
<dbReference type="RefSeq" id="WP_147767622.1">
    <property type="nucleotide sequence ID" value="NZ_VRKQ01000010.1"/>
</dbReference>